<evidence type="ECO:0000313" key="3">
    <source>
        <dbReference type="Proteomes" id="UP000677918"/>
    </source>
</evidence>
<dbReference type="EMBL" id="BOVK01000057">
    <property type="protein sequence ID" value="GIQ70744.1"/>
    <property type="molecule type" value="Genomic_DNA"/>
</dbReference>
<keyword evidence="1" id="KW-1133">Transmembrane helix</keyword>
<gene>
    <name evidence="2" type="ORF">XYCOK13_35680</name>
</gene>
<name>A0A8J4M3E7_9BACL</name>
<feature type="transmembrane region" description="Helical" evidence="1">
    <location>
        <begin position="75"/>
        <end position="98"/>
    </location>
</feature>
<organism evidence="2 3">
    <name type="scientific">Xylanibacillus composti</name>
    <dbReference type="NCBI Taxonomy" id="1572762"/>
    <lineage>
        <taxon>Bacteria</taxon>
        <taxon>Bacillati</taxon>
        <taxon>Bacillota</taxon>
        <taxon>Bacilli</taxon>
        <taxon>Bacillales</taxon>
        <taxon>Paenibacillaceae</taxon>
        <taxon>Xylanibacillus</taxon>
    </lineage>
</organism>
<keyword evidence="1" id="KW-0472">Membrane</keyword>
<reference evidence="2" key="1">
    <citation type="submission" date="2021-04" db="EMBL/GenBank/DDBJ databases">
        <title>Draft genome sequence of Xylanibacillus composti strain K13.</title>
        <authorList>
            <person name="Uke A."/>
            <person name="Chhe C."/>
            <person name="Baramee S."/>
            <person name="Kosugi A."/>
        </authorList>
    </citation>
    <scope>NUCLEOTIDE SEQUENCE</scope>
    <source>
        <strain evidence="2">K13</strain>
    </source>
</reference>
<proteinExistence type="predicted"/>
<accession>A0A8J4M3E7</accession>
<keyword evidence="1" id="KW-0812">Transmembrane</keyword>
<comment type="caution">
    <text evidence="2">The sequence shown here is derived from an EMBL/GenBank/DDBJ whole genome shotgun (WGS) entry which is preliminary data.</text>
</comment>
<keyword evidence="3" id="KW-1185">Reference proteome</keyword>
<dbReference type="Proteomes" id="UP000677918">
    <property type="component" value="Unassembled WGS sequence"/>
</dbReference>
<feature type="transmembrane region" description="Helical" evidence="1">
    <location>
        <begin position="12"/>
        <end position="35"/>
    </location>
</feature>
<protein>
    <submittedName>
        <fullName evidence="2">Uncharacterized protein</fullName>
    </submittedName>
</protein>
<evidence type="ECO:0000256" key="1">
    <source>
        <dbReference type="SAM" id="Phobius"/>
    </source>
</evidence>
<dbReference type="AlphaFoldDB" id="A0A8J4M3E7"/>
<dbReference type="RefSeq" id="WP_213413558.1">
    <property type="nucleotide sequence ID" value="NZ_BOVK01000057.1"/>
</dbReference>
<feature type="transmembrane region" description="Helical" evidence="1">
    <location>
        <begin position="47"/>
        <end position="68"/>
    </location>
</feature>
<sequence length="126" mass="13760">MKRPISVTIISILLVLVGFIGLVTNSLAISVGMGIKSTIFEGTPEFINILLAYLGGLLLITGGGLIFRGQNLGRFIVLGWCMVALLLFADYIIPRIVYLGFTSLMLFNKAANKYFMPQEVNNSKSL</sequence>
<evidence type="ECO:0000313" key="2">
    <source>
        <dbReference type="EMBL" id="GIQ70744.1"/>
    </source>
</evidence>